<evidence type="ECO:0000256" key="1">
    <source>
        <dbReference type="SAM" id="Phobius"/>
    </source>
</evidence>
<evidence type="ECO:0000313" key="2">
    <source>
        <dbReference type="EMBL" id="CBH16063.1"/>
    </source>
</evidence>
<dbReference type="RefSeq" id="XP_011778327.1">
    <property type="nucleotide sequence ID" value="XM_011780025.1"/>
</dbReference>
<organism evidence="2 3">
    <name type="scientific">Trypanosoma brucei gambiense (strain MHOM/CI/86/DAL972)</name>
    <dbReference type="NCBI Taxonomy" id="679716"/>
    <lineage>
        <taxon>Eukaryota</taxon>
        <taxon>Discoba</taxon>
        <taxon>Euglenozoa</taxon>
        <taxon>Kinetoplastea</taxon>
        <taxon>Metakinetoplastina</taxon>
        <taxon>Trypanosomatida</taxon>
        <taxon>Trypanosomatidae</taxon>
        <taxon>Trypanosoma</taxon>
    </lineage>
</organism>
<name>D0A469_TRYB9</name>
<keyword evidence="1" id="KW-0812">Transmembrane</keyword>
<reference evidence="3" key="1">
    <citation type="journal article" date="2010" name="PLoS Negl. Trop. Dis.">
        <title>The genome sequence of Trypanosoma brucei gambiense, causative agent of chronic human african trypanosomiasis.</title>
        <authorList>
            <person name="Jackson A.P."/>
            <person name="Sanders M."/>
            <person name="Berry A."/>
            <person name="McQuillan J."/>
            <person name="Aslett M.A."/>
            <person name="Quail M.A."/>
            <person name="Chukualim B."/>
            <person name="Capewell P."/>
            <person name="MacLeod A."/>
            <person name="Melville S.E."/>
            <person name="Gibson W."/>
            <person name="Barry J.D."/>
            <person name="Berriman M."/>
            <person name="Hertz-Fowler C."/>
        </authorList>
    </citation>
    <scope>NUCLEOTIDE SEQUENCE [LARGE SCALE GENOMIC DNA]</scope>
    <source>
        <strain evidence="3">MHOM/CI/86/DAL972</strain>
    </source>
</reference>
<sequence>MNKTSGDAFSNRWKKKLILNTSPFPLLFRSVGIRIKLCLFILTVLFTTEMYDIKCTIFNVTINISASFPPSFCSWCCFRGPSRPLALTSIAFWKLYHLRSVHTQFRSSPAHRC</sequence>
<dbReference type="Proteomes" id="UP000002316">
    <property type="component" value="Chromosome 10"/>
</dbReference>
<dbReference type="KEGG" id="tbg:TbgDal_X11580"/>
<dbReference type="EMBL" id="FN554973">
    <property type="protein sequence ID" value="CBH16063.1"/>
    <property type="molecule type" value="Genomic_DNA"/>
</dbReference>
<feature type="transmembrane region" description="Helical" evidence="1">
    <location>
        <begin position="26"/>
        <end position="46"/>
    </location>
</feature>
<evidence type="ECO:0000313" key="3">
    <source>
        <dbReference type="Proteomes" id="UP000002316"/>
    </source>
</evidence>
<protein>
    <submittedName>
        <fullName evidence="2">Uncharacterized protein</fullName>
    </submittedName>
</protein>
<dbReference type="GeneID" id="23864338"/>
<gene>
    <name evidence="2" type="ORF">TbgDal_X11580</name>
</gene>
<proteinExistence type="predicted"/>
<keyword evidence="1" id="KW-0472">Membrane</keyword>
<accession>D0A469</accession>
<keyword evidence="1" id="KW-1133">Transmembrane helix</keyword>
<dbReference type="AlphaFoldDB" id="D0A469"/>